<dbReference type="InterPro" id="IPR004827">
    <property type="entry name" value="bZIP"/>
</dbReference>
<feature type="compositionally biased region" description="Basic residues" evidence="1">
    <location>
        <begin position="160"/>
        <end position="170"/>
    </location>
</feature>
<feature type="region of interest" description="Disordered" evidence="1">
    <location>
        <begin position="135"/>
        <end position="173"/>
    </location>
</feature>
<feature type="domain" description="BZIP" evidence="2">
    <location>
        <begin position="182"/>
        <end position="197"/>
    </location>
</feature>
<feature type="region of interest" description="Disordered" evidence="1">
    <location>
        <begin position="297"/>
        <end position="394"/>
    </location>
</feature>
<dbReference type="CDD" id="cd14687">
    <property type="entry name" value="bZIP_ATF2"/>
    <property type="match status" value="1"/>
</dbReference>
<evidence type="ECO:0000259" key="2">
    <source>
        <dbReference type="PROSITE" id="PS00036"/>
    </source>
</evidence>
<comment type="caution">
    <text evidence="3">The sequence shown here is derived from an EMBL/GenBank/DDBJ whole genome shotgun (WGS) entry which is preliminary data.</text>
</comment>
<dbReference type="OrthoDB" id="3556508at2759"/>
<name>A0A8H7WKZ7_9HELO</name>
<protein>
    <recommendedName>
        <fullName evidence="2">BZIP domain-containing protein</fullName>
    </recommendedName>
</protein>
<dbReference type="Gene3D" id="1.20.5.170">
    <property type="match status" value="1"/>
</dbReference>
<evidence type="ECO:0000256" key="1">
    <source>
        <dbReference type="SAM" id="MobiDB-lite"/>
    </source>
</evidence>
<dbReference type="EMBL" id="JAFJYH010000001">
    <property type="protein sequence ID" value="KAG4426835.1"/>
    <property type="molecule type" value="Genomic_DNA"/>
</dbReference>
<accession>A0A8H7WKZ7</accession>
<dbReference type="AlphaFoldDB" id="A0A8H7WKZ7"/>
<gene>
    <name evidence="3" type="ORF">IFR04_000266</name>
</gene>
<dbReference type="Proteomes" id="UP000664132">
    <property type="component" value="Unassembled WGS sequence"/>
</dbReference>
<reference evidence="3" key="1">
    <citation type="submission" date="2021-02" db="EMBL/GenBank/DDBJ databases">
        <title>Genome sequence Cadophora malorum strain M34.</title>
        <authorList>
            <person name="Stefanovic E."/>
            <person name="Vu D."/>
            <person name="Scully C."/>
            <person name="Dijksterhuis J."/>
            <person name="Roader J."/>
            <person name="Houbraken J."/>
        </authorList>
    </citation>
    <scope>NUCLEOTIDE SEQUENCE</scope>
    <source>
        <strain evidence="3">M34</strain>
    </source>
</reference>
<dbReference type="PROSITE" id="PS00036">
    <property type="entry name" value="BZIP_BASIC"/>
    <property type="match status" value="1"/>
</dbReference>
<sequence>MEYETRFGYAGNPLDCNSSLDNTLLTPSIFNASDCDFSNILSLSPVGDSQMNMLDMQANPQLARAKMPGNYVSGSEYFPTFPASTMAPAALCMATLSDLPVNGIPQSVPLQGQIEPQSDTLATQQDTDVQHCEAETTQVAGQKRAKTATCPPSAGEEPKPKRRRGARKKVRTEEELAIRKERHLQRNRNAAQKCRQKKKVSEDETKGKMVIERQKNLVVWNQVASVQDELESFRIFALAIGCHCHSDDHKIAAKTSLETILKTAANLQDQIDMCNQGRAQISQGLVMQRSFGGYAQQDAMLDGPDSTNDNQSPATSPQNSTGLSEQMLGPRSSHRSSHATRRLNTEFANSNKIIRKGSNDSSTQPDSAVDFNRPLAGKDSPVEDEAIGIPVYGN</sequence>
<proteinExistence type="predicted"/>
<dbReference type="SUPFAM" id="SSF57959">
    <property type="entry name" value="Leucine zipper domain"/>
    <property type="match status" value="1"/>
</dbReference>
<keyword evidence="4" id="KW-1185">Reference proteome</keyword>
<evidence type="ECO:0000313" key="4">
    <source>
        <dbReference type="Proteomes" id="UP000664132"/>
    </source>
</evidence>
<evidence type="ECO:0000313" key="3">
    <source>
        <dbReference type="EMBL" id="KAG4426835.1"/>
    </source>
</evidence>
<feature type="compositionally biased region" description="Polar residues" evidence="1">
    <location>
        <begin position="305"/>
        <end position="324"/>
    </location>
</feature>
<dbReference type="GO" id="GO:0003700">
    <property type="term" value="F:DNA-binding transcription factor activity"/>
    <property type="evidence" value="ECO:0007669"/>
    <property type="project" value="InterPro"/>
</dbReference>
<feature type="compositionally biased region" description="Basic residues" evidence="1">
    <location>
        <begin position="332"/>
        <end position="341"/>
    </location>
</feature>
<organism evidence="3 4">
    <name type="scientific">Cadophora malorum</name>
    <dbReference type="NCBI Taxonomy" id="108018"/>
    <lineage>
        <taxon>Eukaryota</taxon>
        <taxon>Fungi</taxon>
        <taxon>Dikarya</taxon>
        <taxon>Ascomycota</taxon>
        <taxon>Pezizomycotina</taxon>
        <taxon>Leotiomycetes</taxon>
        <taxon>Helotiales</taxon>
        <taxon>Ploettnerulaceae</taxon>
        <taxon>Cadophora</taxon>
    </lineage>
</organism>
<dbReference type="InterPro" id="IPR046347">
    <property type="entry name" value="bZIP_sf"/>
</dbReference>